<feature type="transmembrane region" description="Helical" evidence="8">
    <location>
        <begin position="367"/>
        <end position="386"/>
    </location>
</feature>
<dbReference type="InterPro" id="IPR010920">
    <property type="entry name" value="LSM_dom_sf"/>
</dbReference>
<keyword evidence="4 8" id="KW-0812">Transmembrane</keyword>
<dbReference type="SUPFAM" id="SSF82861">
    <property type="entry name" value="Mechanosensitive channel protein MscS (YggB), transmembrane region"/>
    <property type="match status" value="1"/>
</dbReference>
<dbReference type="Gene3D" id="2.30.30.60">
    <property type="match status" value="1"/>
</dbReference>
<feature type="transmembrane region" description="Helical" evidence="8">
    <location>
        <begin position="458"/>
        <end position="477"/>
    </location>
</feature>
<protein>
    <submittedName>
        <fullName evidence="13">Transporter, small conductance mechanosensitive ion channel MscS family protein</fullName>
    </submittedName>
</protein>
<dbReference type="SUPFAM" id="SSF50182">
    <property type="entry name" value="Sm-like ribonucleoproteins"/>
    <property type="match status" value="1"/>
</dbReference>
<feature type="chain" id="PRO_5002989216" evidence="9">
    <location>
        <begin position="22"/>
        <end position="689"/>
    </location>
</feature>
<evidence type="ECO:0000256" key="2">
    <source>
        <dbReference type="ARBA" id="ARBA00008017"/>
    </source>
</evidence>
<keyword evidence="14" id="KW-1185">Reference proteome</keyword>
<dbReference type="EMBL" id="ACYG01000022">
    <property type="protein sequence ID" value="EEV17898.1"/>
    <property type="molecule type" value="Genomic_DNA"/>
</dbReference>
<dbReference type="PANTHER" id="PTHR43634">
    <property type="entry name" value="OW CONDUCTANCE MECHANOSENSITIVE CHANNEL"/>
    <property type="match status" value="1"/>
</dbReference>
<dbReference type="GO" id="GO:0005886">
    <property type="term" value="C:plasma membrane"/>
    <property type="evidence" value="ECO:0007669"/>
    <property type="project" value="UniProtKB-SubCell"/>
</dbReference>
<reference evidence="13 14" key="1">
    <citation type="submission" date="2009-07" db="EMBL/GenBank/DDBJ databases">
        <authorList>
            <person name="Madupu R."/>
            <person name="Sebastian Y."/>
            <person name="Durkin A.S."/>
            <person name="Torralba M."/>
            <person name="Methe B."/>
            <person name="Sutton G.G."/>
            <person name="Strausberg R.L."/>
            <person name="Nelson K.E."/>
        </authorList>
    </citation>
    <scope>NUCLEOTIDE SEQUENCE [LARGE SCALE GENOMIC DNA]</scope>
    <source>
        <strain evidence="13 14">RM3268</strain>
    </source>
</reference>
<evidence type="ECO:0000256" key="1">
    <source>
        <dbReference type="ARBA" id="ARBA00004651"/>
    </source>
</evidence>
<feature type="signal peptide" evidence="9">
    <location>
        <begin position="1"/>
        <end position="21"/>
    </location>
</feature>
<dbReference type="InterPro" id="IPR023408">
    <property type="entry name" value="MscS_beta-dom_sf"/>
</dbReference>
<evidence type="ECO:0000313" key="14">
    <source>
        <dbReference type="Proteomes" id="UP000005709"/>
    </source>
</evidence>
<comment type="subcellular location">
    <subcellularLocation>
        <location evidence="1">Cell membrane</location>
        <topology evidence="1">Multi-pass membrane protein</topology>
    </subcellularLocation>
</comment>
<organism evidence="13 14">
    <name type="scientific">Campylobacter gracilis RM3268</name>
    <dbReference type="NCBI Taxonomy" id="553220"/>
    <lineage>
        <taxon>Bacteria</taxon>
        <taxon>Pseudomonadati</taxon>
        <taxon>Campylobacterota</taxon>
        <taxon>Epsilonproteobacteria</taxon>
        <taxon>Campylobacterales</taxon>
        <taxon>Campylobacteraceae</taxon>
        <taxon>Campylobacter</taxon>
    </lineage>
</organism>
<dbReference type="Pfam" id="PF21088">
    <property type="entry name" value="MS_channel_1st"/>
    <property type="match status" value="1"/>
</dbReference>
<evidence type="ECO:0000259" key="11">
    <source>
        <dbReference type="Pfam" id="PF21082"/>
    </source>
</evidence>
<feature type="transmembrane region" description="Helical" evidence="8">
    <location>
        <begin position="432"/>
        <end position="452"/>
    </location>
</feature>
<sequence>MKKSIISFLTISLFSVALAFADLNTTGEGSFVETNSSAPEANLTLENNKTEIKKEVAKILSKSLGAEDGNKTEVINMIAEKVAKTETSQKKAPNGETLISVIKEIKKLNLQRSSLLNGGDANASKNELDAIDRNKAKLFDRLPFAITQQDMDIESIMSYAQNKKNIQTTLKKYAKKQSSPEYVNASADLEKMEMAEIFYTSLMKIEDMFVNGASRSALESELSSTLLNIQTRDFSKLNDLKNNLSSQEQIDALESKINDLKNDKQTYDEVLTYLSRNSDLLASSVVFTSLNFKSVIDYINDKIPFKLSHVNFGKLILITLITLFFYSLRRLLANIIYFVFKFFNKSFSLDSETLKTQVVGIIKRPMGILLIAYSVDICLSIFYYPAPVPIKFANLFSIIYVVLWAWLIIEIIDGYGIVVLGNITKKGVRKDIINLVVKILYVIVIIIAALLVLKRLGFDISALMASLGIGGLAIAFATKDIIANFFSSVMLLFDNSFSQGDWVVLGDIEGNVVETGFRKTTIRTFDNALVFVPNSNIMAQNIKNWSRRKVGRNLKLTVGVEYGASTAQLRKCVNDIKEMLKSHPGIAQSADTALNSKDFRMRYRQNMVSIDDLAGYKSTMFVALDSFGDSSINILVYCFTKTVIWANFIQTKEDVLFKIMEIVEQNGLSFAFPSQSVYIENIPEIEANA</sequence>
<evidence type="ECO:0000256" key="9">
    <source>
        <dbReference type="SAM" id="SignalP"/>
    </source>
</evidence>
<dbReference type="AlphaFoldDB" id="C8PH77"/>
<keyword evidence="7" id="KW-0175">Coiled coil</keyword>
<evidence type="ECO:0000313" key="13">
    <source>
        <dbReference type="EMBL" id="EEV17898.1"/>
    </source>
</evidence>
<dbReference type="Pfam" id="PF21082">
    <property type="entry name" value="MS_channel_3rd"/>
    <property type="match status" value="1"/>
</dbReference>
<evidence type="ECO:0000259" key="10">
    <source>
        <dbReference type="Pfam" id="PF00924"/>
    </source>
</evidence>
<evidence type="ECO:0000259" key="12">
    <source>
        <dbReference type="Pfam" id="PF21088"/>
    </source>
</evidence>
<dbReference type="InterPro" id="IPR049278">
    <property type="entry name" value="MS_channel_C"/>
</dbReference>
<keyword evidence="6 8" id="KW-0472">Membrane</keyword>
<feature type="coiled-coil region" evidence="7">
    <location>
        <begin position="243"/>
        <end position="270"/>
    </location>
</feature>
<dbReference type="Gene3D" id="3.30.70.100">
    <property type="match status" value="1"/>
</dbReference>
<dbReference type="PANTHER" id="PTHR43634:SF2">
    <property type="entry name" value="LOW CONDUCTANCE MECHANOSENSITIVE CHANNEL YNAI"/>
    <property type="match status" value="1"/>
</dbReference>
<feature type="domain" description="Mechanosensitive ion channel MscS" evidence="10">
    <location>
        <begin position="480"/>
        <end position="547"/>
    </location>
</feature>
<dbReference type="Pfam" id="PF00924">
    <property type="entry name" value="MS_channel_2nd"/>
    <property type="match status" value="1"/>
</dbReference>
<dbReference type="SUPFAM" id="SSF82689">
    <property type="entry name" value="Mechanosensitive channel protein MscS (YggB), C-terminal domain"/>
    <property type="match status" value="1"/>
</dbReference>
<feature type="domain" description="Mechanosensitive ion channel MscS C-terminal" evidence="11">
    <location>
        <begin position="555"/>
        <end position="670"/>
    </location>
</feature>
<dbReference type="STRING" id="824.CGRAC_2043"/>
<gene>
    <name evidence="13" type="ORF">CAMGR0001_2265</name>
</gene>
<evidence type="ECO:0000256" key="7">
    <source>
        <dbReference type="SAM" id="Coils"/>
    </source>
</evidence>
<proteinExistence type="inferred from homology"/>
<evidence type="ECO:0000256" key="4">
    <source>
        <dbReference type="ARBA" id="ARBA00022692"/>
    </source>
</evidence>
<evidence type="ECO:0000256" key="5">
    <source>
        <dbReference type="ARBA" id="ARBA00022989"/>
    </source>
</evidence>
<dbReference type="InterPro" id="IPR006685">
    <property type="entry name" value="MscS_channel_2nd"/>
</dbReference>
<dbReference type="InterPro" id="IPR045042">
    <property type="entry name" value="YnaI-like"/>
</dbReference>
<keyword evidence="5 8" id="KW-1133">Transmembrane helix</keyword>
<evidence type="ECO:0000256" key="8">
    <source>
        <dbReference type="SAM" id="Phobius"/>
    </source>
</evidence>
<dbReference type="InterPro" id="IPR049142">
    <property type="entry name" value="MS_channel_1st"/>
</dbReference>
<keyword evidence="3" id="KW-1003">Cell membrane</keyword>
<evidence type="ECO:0000256" key="3">
    <source>
        <dbReference type="ARBA" id="ARBA00022475"/>
    </source>
</evidence>
<dbReference type="Gene3D" id="1.10.287.1260">
    <property type="match status" value="1"/>
</dbReference>
<name>C8PH77_9BACT</name>
<dbReference type="OrthoDB" id="9775207at2"/>
<evidence type="ECO:0000256" key="6">
    <source>
        <dbReference type="ARBA" id="ARBA00023136"/>
    </source>
</evidence>
<dbReference type="GO" id="GO:0008381">
    <property type="term" value="F:mechanosensitive monoatomic ion channel activity"/>
    <property type="evidence" value="ECO:0007669"/>
    <property type="project" value="UniProtKB-ARBA"/>
</dbReference>
<feature type="transmembrane region" description="Helical" evidence="8">
    <location>
        <begin position="398"/>
        <end position="420"/>
    </location>
</feature>
<keyword evidence="9" id="KW-0732">Signal</keyword>
<accession>C8PH77</accession>
<feature type="transmembrane region" description="Helical" evidence="8">
    <location>
        <begin position="315"/>
        <end position="340"/>
    </location>
</feature>
<dbReference type="eggNOG" id="COG0668">
    <property type="taxonomic scope" value="Bacteria"/>
</dbReference>
<comment type="similarity">
    <text evidence="2">Belongs to the MscS (TC 1.A.23) family.</text>
</comment>
<dbReference type="InterPro" id="IPR011014">
    <property type="entry name" value="MscS_channel_TM-2"/>
</dbReference>
<comment type="caution">
    <text evidence="13">The sequence shown here is derived from an EMBL/GenBank/DDBJ whole genome shotgun (WGS) entry which is preliminary data.</text>
</comment>
<dbReference type="RefSeq" id="WP_005870937.1">
    <property type="nucleotide sequence ID" value="NZ_ACYG01000022.1"/>
</dbReference>
<feature type="domain" description="Mechanosensitive ion channel transmembrane helices 2/3" evidence="12">
    <location>
        <begin position="438"/>
        <end position="477"/>
    </location>
</feature>
<dbReference type="Proteomes" id="UP000005709">
    <property type="component" value="Unassembled WGS sequence"/>
</dbReference>
<dbReference type="InterPro" id="IPR011066">
    <property type="entry name" value="MscS_channel_C_sf"/>
</dbReference>